<organism evidence="3 4">
    <name type="scientific">Perkinsus olseni</name>
    <name type="common">Perkinsus atlanticus</name>
    <dbReference type="NCBI Taxonomy" id="32597"/>
    <lineage>
        <taxon>Eukaryota</taxon>
        <taxon>Sar</taxon>
        <taxon>Alveolata</taxon>
        <taxon>Perkinsozoa</taxon>
        <taxon>Perkinsea</taxon>
        <taxon>Perkinsida</taxon>
        <taxon>Perkinsidae</taxon>
        <taxon>Perkinsus</taxon>
    </lineage>
</organism>
<feature type="domain" description="PPIase cyclophilin-type" evidence="2">
    <location>
        <begin position="54"/>
        <end position="219"/>
    </location>
</feature>
<dbReference type="GO" id="GO:0005737">
    <property type="term" value="C:cytoplasm"/>
    <property type="evidence" value="ECO:0007669"/>
    <property type="project" value="TreeGrafter"/>
</dbReference>
<sequence length="512" mass="58685">MVVKSSLSKINSMGILPMMLITGMGGSYVMYKRREYLNTLDKRHHTREITDKCYMDIGIGNKYAGRIIVGLYSKRVPMTCENFVQLCQGYKVGEGETERLVGYRNTLFYKVQPGLAIFGGDTVTGSGQSRGMSIYGRKYPDENYHMRFVQDGDLASMGWGPNTNSSHFMITLLPSPPLHGRYVVFGTVLRGMKIVRGIGDQATRTGQLVEECRILRCGLYRDECPPPVPQEFLDTHKPTMTQIDWERYDREAFAITCMLSRLTRGPLAGSSRGILGRLGGSPLTIATPTVSGMVTGEQRRYSHHNVANGWYSPTRLLEWRRLQLYALAVHIKQKQNLKDRRRHAYSGATQRFLLTRFGWMFRRANLNCDRARKRTRPQRLTATSYRLLHRRDHVWMKKLWPHHVFFVRDPPIDHNINLRMERQLLPLLEESAQKSDLRRSRRWRGRGQPRVRYSEALKRQMAVERSVAPIIRGPNATPWGSPDTVPPAAVGDSDGVAFMRTTFSRSKCLAEE</sequence>
<dbReference type="SUPFAM" id="SSF50891">
    <property type="entry name" value="Cyclophilin-like"/>
    <property type="match status" value="1"/>
</dbReference>
<dbReference type="PRINTS" id="PR00153">
    <property type="entry name" value="CSAPPISMRASE"/>
</dbReference>
<dbReference type="PROSITE" id="PS50072">
    <property type="entry name" value="CSA_PPIASE_2"/>
    <property type="match status" value="1"/>
</dbReference>
<dbReference type="Proteomes" id="UP000574390">
    <property type="component" value="Unassembled WGS sequence"/>
</dbReference>
<dbReference type="GO" id="GO:0003755">
    <property type="term" value="F:peptidyl-prolyl cis-trans isomerase activity"/>
    <property type="evidence" value="ECO:0007669"/>
    <property type="project" value="InterPro"/>
</dbReference>
<evidence type="ECO:0000313" key="4">
    <source>
        <dbReference type="Proteomes" id="UP000574390"/>
    </source>
</evidence>
<proteinExistence type="predicted"/>
<dbReference type="EMBL" id="JABANM010013943">
    <property type="protein sequence ID" value="KAF4733493.1"/>
    <property type="molecule type" value="Genomic_DNA"/>
</dbReference>
<dbReference type="GO" id="GO:0016018">
    <property type="term" value="F:cyclosporin A binding"/>
    <property type="evidence" value="ECO:0007669"/>
    <property type="project" value="TreeGrafter"/>
</dbReference>
<comment type="caution">
    <text evidence="3">The sequence shown here is derived from an EMBL/GenBank/DDBJ whole genome shotgun (WGS) entry which is preliminary data.</text>
</comment>
<dbReference type="AlphaFoldDB" id="A0A7J6SL22"/>
<accession>A0A7J6SL22</accession>
<protein>
    <recommendedName>
        <fullName evidence="2">PPIase cyclophilin-type domain-containing protein</fullName>
    </recommendedName>
</protein>
<dbReference type="InterPro" id="IPR002130">
    <property type="entry name" value="Cyclophilin-type_PPIase_dom"/>
</dbReference>
<feature type="transmembrane region" description="Helical" evidence="1">
    <location>
        <begin position="12"/>
        <end position="31"/>
    </location>
</feature>
<keyword evidence="1" id="KW-0812">Transmembrane</keyword>
<dbReference type="Pfam" id="PF00160">
    <property type="entry name" value="Pro_isomerase"/>
    <property type="match status" value="1"/>
</dbReference>
<dbReference type="PANTHER" id="PTHR11071">
    <property type="entry name" value="PEPTIDYL-PROLYL CIS-TRANS ISOMERASE"/>
    <property type="match status" value="1"/>
</dbReference>
<evidence type="ECO:0000256" key="1">
    <source>
        <dbReference type="SAM" id="Phobius"/>
    </source>
</evidence>
<reference evidence="3 4" key="1">
    <citation type="submission" date="2020-04" db="EMBL/GenBank/DDBJ databases">
        <title>Perkinsus olseni comparative genomics.</title>
        <authorList>
            <person name="Bogema D.R."/>
        </authorList>
    </citation>
    <scope>NUCLEOTIDE SEQUENCE [LARGE SCALE GENOMIC DNA]</scope>
    <source>
        <strain evidence="3">ATCC PRA-205</strain>
    </source>
</reference>
<dbReference type="InterPro" id="IPR029000">
    <property type="entry name" value="Cyclophilin-like_dom_sf"/>
</dbReference>
<gene>
    <name evidence="3" type="ORF">FOZ62_000566</name>
</gene>
<name>A0A7J6SL22_PEROL</name>
<evidence type="ECO:0000259" key="2">
    <source>
        <dbReference type="PROSITE" id="PS50072"/>
    </source>
</evidence>
<evidence type="ECO:0000313" key="3">
    <source>
        <dbReference type="EMBL" id="KAF4733493.1"/>
    </source>
</evidence>
<keyword evidence="1" id="KW-1133">Transmembrane helix</keyword>
<dbReference type="Gene3D" id="2.40.100.10">
    <property type="entry name" value="Cyclophilin-like"/>
    <property type="match status" value="1"/>
</dbReference>
<keyword evidence="1" id="KW-0472">Membrane</keyword>
<dbReference type="GO" id="GO:0006457">
    <property type="term" value="P:protein folding"/>
    <property type="evidence" value="ECO:0007669"/>
    <property type="project" value="TreeGrafter"/>
</dbReference>
<dbReference type="PANTHER" id="PTHR11071:SF561">
    <property type="entry name" value="PEPTIDYL-PROLYL CIS-TRANS ISOMERASE D-RELATED"/>
    <property type="match status" value="1"/>
</dbReference>